<dbReference type="InterPro" id="IPR056909">
    <property type="entry name" value="SU10_portal"/>
</dbReference>
<accession>A0A1X9SVR5</accession>
<organism evidence="2 3">
    <name type="scientific">Campylobacter porcelli</name>
    <dbReference type="NCBI Taxonomy" id="1660073"/>
    <lineage>
        <taxon>Bacteria</taxon>
        <taxon>Pseudomonadati</taxon>
        <taxon>Campylobacterota</taxon>
        <taxon>Epsilonproteobacteria</taxon>
        <taxon>Campylobacterales</taxon>
        <taxon>Campylobacteraceae</taxon>
        <taxon>Campylobacter</taxon>
    </lineage>
</organism>
<dbReference type="KEGG" id="camy:CSUIS_0541"/>
<proteinExistence type="predicted"/>
<dbReference type="AlphaFoldDB" id="A0A1X9SVR5"/>
<gene>
    <name evidence="2" type="ORF">CSUIS_0541</name>
</gene>
<dbReference type="STRING" id="1660073.CSUIS_0541"/>
<name>A0A1X9SVR5_9BACT</name>
<dbReference type="Pfam" id="PF23899">
    <property type="entry name" value="SU10_portal"/>
    <property type="match status" value="1"/>
</dbReference>
<protein>
    <recommendedName>
        <fullName evidence="4">Bacteriophage head to tail connecting protein</fullName>
    </recommendedName>
</protein>
<evidence type="ECO:0000313" key="2">
    <source>
        <dbReference type="EMBL" id="ARR00368.1"/>
    </source>
</evidence>
<feature type="transmembrane region" description="Helical" evidence="1">
    <location>
        <begin position="117"/>
        <end position="139"/>
    </location>
</feature>
<evidence type="ECO:0008006" key="4">
    <source>
        <dbReference type="Google" id="ProtNLM"/>
    </source>
</evidence>
<evidence type="ECO:0000313" key="3">
    <source>
        <dbReference type="Proteomes" id="UP000194260"/>
    </source>
</evidence>
<dbReference type="EMBL" id="CP018789">
    <property type="protein sequence ID" value="ARR00368.1"/>
    <property type="molecule type" value="Genomic_DNA"/>
</dbReference>
<sequence>MKKTKNRLFLIDDAFSKLENQKDRFLACERVYNATYDDAHRRRLAPQRSNIVERSRIYVPLAKTSIDILHSIFKSSFLGSGCPIEITRIGYNDDHDRALRDALTAAVKAKWRENKHFIGISRAVLSALYLPLGVVSVYWGDGDIQTKFIPINTIAFDPYASDINDVEYICYKFAKSRNDVKAKFKSGFYKSDDEYAVLKAGRRILIKEIYEKNWEKGGWDLTSYANDIEVRKAWFNQLPFCYGYCFENMPSVGREDLLNDDYIGVYGSCLPERVKELQQEYNIKRNQKIDLIENAIDPQFAINSEGGIVNANDLLSRKKVIRCNLSGDGDISKVVAPLLPTGSVYDVTTEIEMIKSEYEIASGVNSIMTGVTSASDRRSNTSLQTINAASGVRVESMFQSLAATMLHEYAKKYVKLLYKNLDDEYLIKITENPDIINIIGSKEERMSSDIDFDINVNFGTTISSDVVVSKINTLLGTLAQLGLNNPNLIMPLIKEMSVALLGENAPVYLIDEAFKELQAQQELAMATQAMKGEAMANDMAPQSDADKEAIIAGII</sequence>
<keyword evidence="1" id="KW-0812">Transmembrane</keyword>
<reference evidence="3" key="1">
    <citation type="journal article" date="2017" name="Genome Biol. Evol.">
        <title>Comparative Genomic Analysis Identifies a Campylobacter Clade Deficient in Selenium Metabolism.</title>
        <authorList>
            <person name="Miller W.G."/>
            <person name="Yee E."/>
            <person name="Lopes B.S."/>
            <person name="Chapman M.H."/>
            <person name="Huynh S."/>
            <person name="Bono J.L."/>
            <person name="Parker C.T."/>
            <person name="Strachan N.J.C."/>
            <person name="Forbes K.J."/>
        </authorList>
    </citation>
    <scope>NUCLEOTIDE SEQUENCE [LARGE SCALE GENOMIC DNA]</scope>
    <source>
        <strain evidence="3">RM6137</strain>
    </source>
</reference>
<keyword evidence="1" id="KW-1133">Transmembrane helix</keyword>
<evidence type="ECO:0000256" key="1">
    <source>
        <dbReference type="SAM" id="Phobius"/>
    </source>
</evidence>
<dbReference type="RefSeq" id="WP_086297010.1">
    <property type="nucleotide sequence ID" value="NZ_CP018789.1"/>
</dbReference>
<keyword evidence="1" id="KW-0472">Membrane</keyword>
<dbReference type="Proteomes" id="UP000194260">
    <property type="component" value="Chromosome"/>
</dbReference>